<sequence>MRRVYSLLIILTFLAVQFALLPVGLIFTAMDPSLGPGELVEKLMPYQVVTFALGAVIVILIGNLHKNKNRIERGSQSDGLLTTVWIIGGVFLAYMSQIAAGIINIYVLGNPIESQNTTDIVDMIFNSPWMILVVVLFGPIIEEYVFRRAIFGEIYELMPSGSRAKKVLAFLAAGLVSGLIFAVAHADFTHILIYLSMSYVFSFLYVITGRLFVPIMVHIIMNGLVVLLQTVFADFLEETEQIQNQLNAVISLFM</sequence>
<dbReference type="GO" id="GO:0006508">
    <property type="term" value="P:proteolysis"/>
    <property type="evidence" value="ECO:0007669"/>
    <property type="project" value="UniProtKB-KW"/>
</dbReference>
<organism evidence="3 4">
    <name type="scientific">Jeotgalicoccus saudimassiliensis</name>
    <dbReference type="NCBI Taxonomy" id="1461582"/>
    <lineage>
        <taxon>Bacteria</taxon>
        <taxon>Bacillati</taxon>
        <taxon>Bacillota</taxon>
        <taxon>Bacilli</taxon>
        <taxon>Bacillales</taxon>
        <taxon>Staphylococcaceae</taxon>
        <taxon>Jeotgalicoccus</taxon>
    </lineage>
</organism>
<dbReference type="Pfam" id="PF02517">
    <property type="entry name" value="Rce1-like"/>
    <property type="match status" value="1"/>
</dbReference>
<keyword evidence="1" id="KW-0472">Membrane</keyword>
<dbReference type="OrthoDB" id="2194912at2"/>
<keyword evidence="4" id="KW-1185">Reference proteome</keyword>
<feature type="domain" description="CAAX prenyl protease 2/Lysostaphin resistance protein A-like" evidence="2">
    <location>
        <begin position="126"/>
        <end position="223"/>
    </location>
</feature>
<keyword evidence="3" id="KW-0378">Hydrolase</keyword>
<evidence type="ECO:0000256" key="1">
    <source>
        <dbReference type="SAM" id="Phobius"/>
    </source>
</evidence>
<reference evidence="3 4" key="1">
    <citation type="submission" date="2014-07" db="EMBL/GenBank/DDBJ databases">
        <authorList>
            <person name="Urmite Genomes Urmite Genomes"/>
        </authorList>
    </citation>
    <scope>NUCLEOTIDE SEQUENCE [LARGE SCALE GENOMIC DNA]</scope>
    <source>
        <strain evidence="3 4">13MG44_air</strain>
    </source>
</reference>
<dbReference type="HOGENOM" id="CLU_079560_0_0_9"/>
<feature type="transmembrane region" description="Helical" evidence="1">
    <location>
        <begin position="84"/>
        <end position="107"/>
    </location>
</feature>
<feature type="transmembrane region" description="Helical" evidence="1">
    <location>
        <begin position="167"/>
        <end position="185"/>
    </location>
</feature>
<dbReference type="STRING" id="1461582.BN1048_02095"/>
<dbReference type="InterPro" id="IPR052710">
    <property type="entry name" value="CAAX_protease"/>
</dbReference>
<dbReference type="InterPro" id="IPR003675">
    <property type="entry name" value="Rce1/LyrA-like_dom"/>
</dbReference>
<dbReference type="PANTHER" id="PTHR36435:SF6">
    <property type="entry name" value="ABORTIVE INFECTION PROTEIN"/>
    <property type="match status" value="1"/>
</dbReference>
<keyword evidence="3" id="KW-0645">Protease</keyword>
<dbReference type="EMBL" id="CCSE01000001">
    <property type="protein sequence ID" value="CEA03465.1"/>
    <property type="molecule type" value="Genomic_DNA"/>
</dbReference>
<feature type="transmembrane region" description="Helical" evidence="1">
    <location>
        <begin position="44"/>
        <end position="64"/>
    </location>
</feature>
<feature type="transmembrane region" description="Helical" evidence="1">
    <location>
        <begin position="127"/>
        <end position="146"/>
    </location>
</feature>
<evidence type="ECO:0000259" key="2">
    <source>
        <dbReference type="Pfam" id="PF02517"/>
    </source>
</evidence>
<accession>A0A078MB04</accession>
<dbReference type="eggNOG" id="COG1266">
    <property type="taxonomic scope" value="Bacteria"/>
</dbReference>
<dbReference type="Proteomes" id="UP000044136">
    <property type="component" value="Unassembled WGS sequence"/>
</dbReference>
<dbReference type="RefSeq" id="WP_035810988.1">
    <property type="nucleotide sequence ID" value="NZ_CCSE01000001.1"/>
</dbReference>
<gene>
    <name evidence="3" type="ORF">BN1048_02095</name>
</gene>
<dbReference type="GO" id="GO:0004175">
    <property type="term" value="F:endopeptidase activity"/>
    <property type="evidence" value="ECO:0007669"/>
    <property type="project" value="UniProtKB-ARBA"/>
</dbReference>
<keyword evidence="1" id="KW-1133">Transmembrane helix</keyword>
<name>A0A078MB04_9STAP</name>
<keyword evidence="1" id="KW-0812">Transmembrane</keyword>
<dbReference type="AlphaFoldDB" id="A0A078MB04"/>
<protein>
    <submittedName>
        <fullName evidence="3">CAAX amino terminal protease self-immunity</fullName>
    </submittedName>
</protein>
<dbReference type="GO" id="GO:0080120">
    <property type="term" value="P:CAAX-box protein maturation"/>
    <property type="evidence" value="ECO:0007669"/>
    <property type="project" value="UniProtKB-ARBA"/>
</dbReference>
<dbReference type="PANTHER" id="PTHR36435">
    <property type="entry name" value="SLR1288 PROTEIN"/>
    <property type="match status" value="1"/>
</dbReference>
<proteinExistence type="predicted"/>
<evidence type="ECO:0000313" key="3">
    <source>
        <dbReference type="EMBL" id="CEA03465.1"/>
    </source>
</evidence>
<evidence type="ECO:0000313" key="4">
    <source>
        <dbReference type="Proteomes" id="UP000044136"/>
    </source>
</evidence>
<feature type="transmembrane region" description="Helical" evidence="1">
    <location>
        <begin position="191"/>
        <end position="213"/>
    </location>
</feature>